<dbReference type="InterPro" id="IPR055358">
    <property type="entry name" value="CHCR"/>
</dbReference>
<keyword evidence="3 6" id="KW-0472">Membrane</keyword>
<dbReference type="GO" id="GO:0071439">
    <property type="term" value="C:clathrin complex"/>
    <property type="evidence" value="ECO:0007669"/>
    <property type="project" value="InterPro"/>
</dbReference>
<protein>
    <recommendedName>
        <fullName evidence="6">Clathrin heavy chain</fullName>
    </recommendedName>
</protein>
<dbReference type="PROSITE" id="PS50236">
    <property type="entry name" value="CHCR"/>
    <property type="match status" value="7"/>
</dbReference>
<dbReference type="InterPro" id="IPR016024">
    <property type="entry name" value="ARM-type_fold"/>
</dbReference>
<keyword evidence="4 6" id="KW-0168">Coated pit</keyword>
<comment type="subcellular location">
    <subcellularLocation>
        <location evidence="6">Cytoplasmic vesicle membrane</location>
        <topology evidence="6">Peripheral membrane protein</topology>
        <orientation evidence="6">Cytoplasmic side</orientation>
    </subcellularLocation>
    <subcellularLocation>
        <location evidence="6">Membrane</location>
        <location evidence="6">Coated pit</location>
        <topology evidence="6">Peripheral membrane protein</topology>
        <orientation evidence="6">Cytoplasmic side</orientation>
    </subcellularLocation>
</comment>
<dbReference type="InterPro" id="IPR011990">
    <property type="entry name" value="TPR-like_helical_dom_sf"/>
</dbReference>
<evidence type="ECO:0000256" key="8">
    <source>
        <dbReference type="SAM" id="Coils"/>
    </source>
</evidence>
<proteinExistence type="inferred from homology"/>
<dbReference type="GO" id="GO:0006886">
    <property type="term" value="P:intracellular protein transport"/>
    <property type="evidence" value="ECO:0007669"/>
    <property type="project" value="UniProtKB-UniRule"/>
</dbReference>
<dbReference type="SUPFAM" id="SSF50989">
    <property type="entry name" value="Clathrin heavy-chain terminal domain"/>
    <property type="match status" value="1"/>
</dbReference>
<dbReference type="Proteomes" id="UP000492821">
    <property type="component" value="Unassembled WGS sequence"/>
</dbReference>
<organism evidence="9 10">
    <name type="scientific">Panagrellus redivivus</name>
    <name type="common">Microworm</name>
    <dbReference type="NCBI Taxonomy" id="6233"/>
    <lineage>
        <taxon>Eukaryota</taxon>
        <taxon>Metazoa</taxon>
        <taxon>Ecdysozoa</taxon>
        <taxon>Nematoda</taxon>
        <taxon>Chromadorea</taxon>
        <taxon>Rhabditida</taxon>
        <taxon>Tylenchina</taxon>
        <taxon>Panagrolaimomorpha</taxon>
        <taxon>Panagrolaimoidea</taxon>
        <taxon>Panagrolaimidae</taxon>
        <taxon>Panagrellus</taxon>
    </lineage>
</organism>
<dbReference type="GO" id="GO:0005198">
    <property type="term" value="F:structural molecule activity"/>
    <property type="evidence" value="ECO:0007669"/>
    <property type="project" value="InterPro"/>
</dbReference>
<feature type="repeat" description="CHCR" evidence="7">
    <location>
        <begin position="834"/>
        <end position="973"/>
    </location>
</feature>
<evidence type="ECO:0000256" key="2">
    <source>
        <dbReference type="ARBA" id="ARBA00022737"/>
    </source>
</evidence>
<dbReference type="PANTHER" id="PTHR10292:SF1">
    <property type="entry name" value="CLATHRIN HEAVY CHAIN"/>
    <property type="match status" value="1"/>
</dbReference>
<dbReference type="Pfam" id="PF00637">
    <property type="entry name" value="Clathrin"/>
    <property type="match status" value="7"/>
</dbReference>
<evidence type="ECO:0000313" key="10">
    <source>
        <dbReference type="WBParaSite" id="Pan_g22210.t2"/>
    </source>
</evidence>
<evidence type="ECO:0000256" key="1">
    <source>
        <dbReference type="ARBA" id="ARBA00009535"/>
    </source>
</evidence>
<dbReference type="Pfam" id="PF13838">
    <property type="entry name" value="Clathrin_H_link"/>
    <property type="match status" value="1"/>
</dbReference>
<name>A0A7E4VN83_PANRE</name>
<dbReference type="GO" id="GO:0006898">
    <property type="term" value="P:receptor-mediated endocytosis"/>
    <property type="evidence" value="ECO:0007669"/>
    <property type="project" value="TreeGrafter"/>
</dbReference>
<dbReference type="GO" id="GO:0045807">
    <property type="term" value="P:positive regulation of endocytosis"/>
    <property type="evidence" value="ECO:0007669"/>
    <property type="project" value="UniProtKB-ARBA"/>
</dbReference>
<dbReference type="PANTHER" id="PTHR10292">
    <property type="entry name" value="CLATHRIN HEAVY CHAIN RELATED"/>
    <property type="match status" value="1"/>
</dbReference>
<keyword evidence="5 6" id="KW-0968">Cytoplasmic vesicle</keyword>
<feature type="coiled-coil region" evidence="8">
    <location>
        <begin position="1603"/>
        <end position="1630"/>
    </location>
</feature>
<evidence type="ECO:0000313" key="9">
    <source>
        <dbReference type="Proteomes" id="UP000492821"/>
    </source>
</evidence>
<dbReference type="PIRSF" id="PIRSF002290">
    <property type="entry name" value="Clathrin_H_chain"/>
    <property type="match status" value="1"/>
</dbReference>
<keyword evidence="2" id="KW-0677">Repeat</keyword>
<dbReference type="GO" id="GO:0032051">
    <property type="term" value="F:clathrin light chain binding"/>
    <property type="evidence" value="ECO:0007669"/>
    <property type="project" value="InterPro"/>
</dbReference>
<feature type="repeat" description="CHCR" evidence="7">
    <location>
        <begin position="1275"/>
        <end position="1420"/>
    </location>
</feature>
<dbReference type="SMART" id="SM00299">
    <property type="entry name" value="CLH"/>
    <property type="match status" value="7"/>
</dbReference>
<feature type="repeat" description="CHCR" evidence="7">
    <location>
        <begin position="1423"/>
        <end position="1566"/>
    </location>
</feature>
<dbReference type="Gene3D" id="2.130.10.110">
    <property type="entry name" value="Clathrin heavy-chain terminal domain"/>
    <property type="match status" value="1"/>
</dbReference>
<dbReference type="SUPFAM" id="SSF48371">
    <property type="entry name" value="ARM repeat"/>
    <property type="match status" value="5"/>
</dbReference>
<evidence type="ECO:0000256" key="5">
    <source>
        <dbReference type="ARBA" id="ARBA00023329"/>
    </source>
</evidence>
<evidence type="ECO:0000256" key="6">
    <source>
        <dbReference type="PIRNR" id="PIRNR002290"/>
    </source>
</evidence>
<dbReference type="Gene3D" id="1.25.40.10">
    <property type="entry name" value="Tetratricopeptide repeat domain"/>
    <property type="match status" value="3"/>
</dbReference>
<dbReference type="GO" id="GO:0030130">
    <property type="term" value="C:clathrin coat of trans-Golgi network vesicle"/>
    <property type="evidence" value="ECO:0007669"/>
    <property type="project" value="InterPro"/>
</dbReference>
<dbReference type="InterPro" id="IPR016025">
    <property type="entry name" value="Clathrin_H-chain_N"/>
</dbReference>
<feature type="repeat" description="CHCR" evidence="7">
    <location>
        <begin position="980"/>
        <end position="1125"/>
    </location>
</feature>
<evidence type="ECO:0000256" key="7">
    <source>
        <dbReference type="PROSITE-ProRule" id="PRU01006"/>
    </source>
</evidence>
<dbReference type="FunFam" id="1.25.40.10:FF:000002">
    <property type="entry name" value="Clathrin heavy chain"/>
    <property type="match status" value="1"/>
</dbReference>
<evidence type="ECO:0000256" key="3">
    <source>
        <dbReference type="ARBA" id="ARBA00023136"/>
    </source>
</evidence>
<evidence type="ECO:0000256" key="4">
    <source>
        <dbReference type="ARBA" id="ARBA00023176"/>
    </source>
</evidence>
<dbReference type="GO" id="GO:0030132">
    <property type="term" value="C:clathrin coat of coated pit"/>
    <property type="evidence" value="ECO:0007669"/>
    <property type="project" value="InterPro"/>
</dbReference>
<comment type="similarity">
    <text evidence="1 6">Belongs to the clathrin heavy chain family.</text>
</comment>
<dbReference type="InterPro" id="IPR000547">
    <property type="entry name" value="Clathrin_H-chain/VPS_repeat"/>
</dbReference>
<dbReference type="Gene3D" id="1.25.40.730">
    <property type="match status" value="1"/>
</dbReference>
<dbReference type="WBParaSite" id="Pan_g22210.t2">
    <property type="protein sequence ID" value="Pan_g22210.t2"/>
    <property type="gene ID" value="Pan_g22210"/>
</dbReference>
<feature type="repeat" description="CHCR" evidence="7">
    <location>
        <begin position="687"/>
        <end position="829"/>
    </location>
</feature>
<comment type="function">
    <text evidence="6">Clathrin is the major protein of the polyhedral coat of coated pits and vesicles.</text>
</comment>
<reference evidence="10" key="2">
    <citation type="submission" date="2020-10" db="UniProtKB">
        <authorList>
            <consortium name="WormBaseParasite"/>
        </authorList>
    </citation>
    <scope>IDENTIFICATION</scope>
</reference>
<dbReference type="InterPro" id="IPR016341">
    <property type="entry name" value="Clathrin_heavy_chain"/>
</dbReference>
<sequence>MAGITAPLVFTETLSLNSLQQGLTQLSVVKAAVEGQHVAFVGKVDDRIEIIFVDVTNQANVVRRQVVASEFTIHPTLPLVAFLHNGKLQVYDIQKQQRVSGINFEHPLSFWKFAENEYIILVSDKAVFRWKYNDNSEVRKIFDRHTNFATRRIIDAGMDSKLEYMYILGQQPGENGDVISSIQLYSIERAATQLIDAYQMSFATWKVGNNPKPSTLLVIGTKQGKGSNVGRLSVVELSSGGPETFQKRVVDVPFNDVNDYPIAIRVSEKFGLLHVLSRHNNIFAYELETITPIYHSVINLSAPVVSVTGFEAVGGYNILTADNSVVSIAVNEKTLVPFMIHNGKHDIALKFATRCTLPGAEEIIVRKFEQLFHNDRDYIKAAELAAATPVLRTPESLRLFRSVGNVNGTSVANVYFNTILKNPGAVLNKVETLEISNCAVNQNRPELVEKLLAEKKLTACEELGDMVKRVNPRLAMSIYIQANDCPGKVVQLLAEQGEFDKIINFCTTTNFAPDYVGILRNVITSHSPKTADFAYSLVNVRPYLVEPEKVVDCFEEFGEVENCTKFLFRFLTQDIPENGRLQTRAIEMNLNHTPKVADAILSRRIFNHYDKPYIAQLCEKAQLYHHALEMYDNVSDIKRVLTLIPTFDNEKIVEFCGKLSAEDCFECVQELVKHGGPERVQLATLIANKYSDFLGSDKIIKLFETYRQNGALFYYLQSIVNTSTDPEVHFKYIQAAVRNKQMKDAERVCRDSQYYDPQQVIAFLKEANLQSHIPLIIVCDKHDRIKELIEYLYREKAMSSIEILATQVNPKRLPAIVGALFDLDCPDDQVKKLINNMRRDFDIDALVDACSTRNRLRLLQTWLENRIQNGATDTPTHNALAKVYVEGSPFLERYLKEDKYYDAKVIGEYCEKRNPHLAFIAYEREQLDEEIVKLCYDNALFKNLVRYLLSRADPALWERVLRDDDGNRRKLIDHIVQFIQVEHQSPEDISVMVKAFVAAGLSQGLLDVLEKLIISGGSYREHRNLQTLMVVTAIREAPNRVMGYITVLDNYDAPAIAELAVSHQLYEEAFEIYRRFDVNTNAVTVLIENLKDYKRAYDFAERVNKPDVWSALGLAQLRNDQVAEGIESLIRAGQDNAVQEVVQKCTERELYDELVKYLQMARKTSRDTTIDTELCFAYAKTNRLRDIEDLLTNTNRVDIVVVGDRCYEHNMFDAAKVVFSFANNFSKSALTLVKLGEWQGAVDAARKANSVKTWKVVCFACVERKEFHLAMVCGLQIVIHAEEIEELLQFYQNRGYFEELIQLLEAALSSERTHVAMFTELAVLYTKHKPEKLHDHLDMFWTRMNMRKVLIATEAAHLWADLVFLYDKNEDYENAALTMMKHPAAWKEGLFKEVIVKVGNVEIFFKAAEFYLEYHPLLLNDLLIALSSRLDHTRLVTYFIKADQLAIIKPYLRHVQTMNNKIVNENLNQLLIDDEDYKGLRESIDVYNNFDNVALAQQLENHELLEFRRISAYLYRRNNRWSTSIELCKKDKLYTDAIEFASESRNQEVVQELITYFIENELHDCFSTMLYKCYDLLKPDYVMELAWKHRVTDYAMPYYIQTVKNMNSRMERLEYQLEELKTKDTKQQDEQLAFNPRKLLPKPRDDWHLYEPIPFSDDHRMAIGYTPNYNSFA</sequence>
<feature type="repeat" description="CHCR" evidence="7">
    <location>
        <begin position="1129"/>
        <end position="1270"/>
    </location>
</feature>
<accession>A0A7E4VN83</accession>
<reference evidence="9" key="1">
    <citation type="journal article" date="2013" name="Genetics">
        <title>The draft genome and transcriptome of Panagrellus redivivus are shaped by the harsh demands of a free-living lifestyle.</title>
        <authorList>
            <person name="Srinivasan J."/>
            <person name="Dillman A.R."/>
            <person name="Macchietto M.G."/>
            <person name="Heikkinen L."/>
            <person name="Lakso M."/>
            <person name="Fracchia K.M."/>
            <person name="Antoshechkin I."/>
            <person name="Mortazavi A."/>
            <person name="Wong G."/>
            <person name="Sternberg P.W."/>
        </authorList>
    </citation>
    <scope>NUCLEOTIDE SEQUENCE [LARGE SCALE GENOMIC DNA]</scope>
    <source>
        <strain evidence="9">MT8872</strain>
    </source>
</reference>
<feature type="repeat" description="CHCR" evidence="7">
    <location>
        <begin position="538"/>
        <end position="684"/>
    </location>
</feature>
<keyword evidence="8" id="KW-0175">Coiled coil</keyword>
<dbReference type="FunFam" id="1.25.40.10:FF:000001">
    <property type="entry name" value="Clathrin heavy chain"/>
    <property type="match status" value="1"/>
</dbReference>
<keyword evidence="9" id="KW-1185">Reference proteome</keyword>